<feature type="region of interest" description="Disordered" evidence="1">
    <location>
        <begin position="1"/>
        <end position="86"/>
    </location>
</feature>
<dbReference type="InterPro" id="IPR036047">
    <property type="entry name" value="F-box-like_dom_sf"/>
</dbReference>
<reference evidence="3 4" key="1">
    <citation type="submission" date="2024-10" db="EMBL/GenBank/DDBJ databases">
        <title>Updated reference genomes for cyclostephanoid diatoms.</title>
        <authorList>
            <person name="Roberts W.R."/>
            <person name="Alverson A.J."/>
        </authorList>
    </citation>
    <scope>NUCLEOTIDE SEQUENCE [LARGE SCALE GENOMIC DNA]</scope>
    <source>
        <strain evidence="3 4">AJA010-31</strain>
    </source>
</reference>
<dbReference type="EMBL" id="JALLPJ020001154">
    <property type="protein sequence ID" value="KAL3775444.1"/>
    <property type="molecule type" value="Genomic_DNA"/>
</dbReference>
<accession>A0ABD3NHS4</accession>
<feature type="compositionally biased region" description="Basic and acidic residues" evidence="1">
    <location>
        <begin position="28"/>
        <end position="45"/>
    </location>
</feature>
<dbReference type="InterPro" id="IPR039448">
    <property type="entry name" value="Beta_helix"/>
</dbReference>
<evidence type="ECO:0000313" key="3">
    <source>
        <dbReference type="EMBL" id="KAL3775444.1"/>
    </source>
</evidence>
<comment type="caution">
    <text evidence="3">The sequence shown here is derived from an EMBL/GenBank/DDBJ whole genome shotgun (WGS) entry which is preliminary data.</text>
</comment>
<dbReference type="Gene3D" id="1.20.1280.50">
    <property type="match status" value="1"/>
</dbReference>
<dbReference type="Pfam" id="PF13229">
    <property type="entry name" value="Beta_helix"/>
    <property type="match status" value="1"/>
</dbReference>
<dbReference type="SUPFAM" id="SSF81383">
    <property type="entry name" value="F-box domain"/>
    <property type="match status" value="1"/>
</dbReference>
<organism evidence="3 4">
    <name type="scientific">Cyclotella atomus</name>
    <dbReference type="NCBI Taxonomy" id="382360"/>
    <lineage>
        <taxon>Eukaryota</taxon>
        <taxon>Sar</taxon>
        <taxon>Stramenopiles</taxon>
        <taxon>Ochrophyta</taxon>
        <taxon>Bacillariophyta</taxon>
        <taxon>Coscinodiscophyceae</taxon>
        <taxon>Thalassiosirophycidae</taxon>
        <taxon>Stephanodiscales</taxon>
        <taxon>Stephanodiscaceae</taxon>
        <taxon>Cyclotella</taxon>
    </lineage>
</organism>
<feature type="domain" description="F-box" evidence="2">
    <location>
        <begin position="144"/>
        <end position="191"/>
    </location>
</feature>
<evidence type="ECO:0000313" key="4">
    <source>
        <dbReference type="Proteomes" id="UP001530400"/>
    </source>
</evidence>
<name>A0ABD3NHS4_9STRA</name>
<keyword evidence="4" id="KW-1185">Reference proteome</keyword>
<dbReference type="Gene3D" id="2.160.20.10">
    <property type="entry name" value="Single-stranded right-handed beta-helix, Pectin lyase-like"/>
    <property type="match status" value="1"/>
</dbReference>
<dbReference type="InterPro" id="IPR011050">
    <property type="entry name" value="Pectin_lyase_fold/virulence"/>
</dbReference>
<dbReference type="PROSITE" id="PS50181">
    <property type="entry name" value="FBOX"/>
    <property type="match status" value="1"/>
</dbReference>
<dbReference type="AlphaFoldDB" id="A0ABD3NHS4"/>
<dbReference type="InterPro" id="IPR012334">
    <property type="entry name" value="Pectin_lyas_fold"/>
</dbReference>
<dbReference type="Proteomes" id="UP001530400">
    <property type="component" value="Unassembled WGS sequence"/>
</dbReference>
<feature type="compositionally biased region" description="Low complexity" evidence="1">
    <location>
        <begin position="61"/>
        <end position="71"/>
    </location>
</feature>
<evidence type="ECO:0000256" key="1">
    <source>
        <dbReference type="SAM" id="MobiDB-lite"/>
    </source>
</evidence>
<dbReference type="SUPFAM" id="SSF51126">
    <property type="entry name" value="Pectin lyase-like"/>
    <property type="match status" value="1"/>
</dbReference>
<sequence>MVKLRLQSPFKPANHGRRRSTRIQEQQQRQEAEREELERLQESMAEKVNNTSPGQRRSFDDINSSSNIRRILSGNKKTRRSTSAAGRNGVIRLAATMFRPPSRGPASTLVASSSTSFESLEVKDTSSGSFDVDMTTEPDTTVLSWMQTNAPPDVLPRILSFCGSRKVNALSRVNKTWNKLITTNELVWRVMCEDTHKWNEEDEVPASWIDHYKQNPCLPYDYDSIDAAFEAISSGPRMTTKEHQNDEFEYRHQTKSARIILKPGPYFLSRSLVCNVIGSAHITIECLVGSDPKHGMIWSRNFNKSSNQGRSAISMTSSILDVRKPSSAHLSEAFAAGLSSPIPQQNFNENSMSEIMNGVLNGSYPLHCVEGANPTAYLIFESRKDDVPCIRVRQGAVTIRGLKFLHYADGNDIWNGNTAIQVQGPFHGNRLLRIAAPSIQPTAHVIDCDIQSLSGRGIVSIDGGITRVDNCFIHNCAATGLYLGGGGSVATITRTDVYENGNGNERRRSMGDENVRRGHSGIYVEQGTARVRDCNISKNSLTGMSGISPDKATLQIENSDIISNGSVQLELPPRGTVSRDRSFSRGNNISAFRGMGRPRTRFLQELLKPRDEYSGPVGQVRSVVYFIHFARLSP</sequence>
<evidence type="ECO:0000259" key="2">
    <source>
        <dbReference type="PROSITE" id="PS50181"/>
    </source>
</evidence>
<proteinExistence type="predicted"/>
<dbReference type="InterPro" id="IPR001810">
    <property type="entry name" value="F-box_dom"/>
</dbReference>
<protein>
    <recommendedName>
        <fullName evidence="2">F-box domain-containing protein</fullName>
    </recommendedName>
</protein>
<gene>
    <name evidence="3" type="ORF">ACHAWO_000674</name>
</gene>